<dbReference type="InterPro" id="IPR012675">
    <property type="entry name" value="Beta-grasp_dom_sf"/>
</dbReference>
<name>A0A7C4QXN5_9PLAN</name>
<feature type="domain" description="2Fe-2S ferredoxin-type" evidence="1">
    <location>
        <begin position="2"/>
        <end position="110"/>
    </location>
</feature>
<gene>
    <name evidence="2" type="ORF">ENS64_17330</name>
</gene>
<reference evidence="2" key="1">
    <citation type="journal article" date="2020" name="mSystems">
        <title>Genome- and Community-Level Interaction Insights into Carbon Utilization and Element Cycling Functions of Hydrothermarchaeota in Hydrothermal Sediment.</title>
        <authorList>
            <person name="Zhou Z."/>
            <person name="Liu Y."/>
            <person name="Xu W."/>
            <person name="Pan J."/>
            <person name="Luo Z.H."/>
            <person name="Li M."/>
        </authorList>
    </citation>
    <scope>NUCLEOTIDE SEQUENCE [LARGE SCALE GENOMIC DNA]</scope>
    <source>
        <strain evidence="2">SpSt-508</strain>
    </source>
</reference>
<comment type="caution">
    <text evidence="2">The sequence shown here is derived from an EMBL/GenBank/DDBJ whole genome shotgun (WGS) entry which is preliminary data.</text>
</comment>
<sequence>MPTVTFVNEKKTIEVPPGANLRKEALKAGIELYPGVHKYLNCMGLGQCASCRVIVRKGVENCSPQGVMEKLRFITGPLLFFARLGNEKTLRLACQLRVNGDIEVETQPRLLRPSENFWS</sequence>
<dbReference type="CDD" id="cd00207">
    <property type="entry name" value="fer2"/>
    <property type="match status" value="1"/>
</dbReference>
<protein>
    <submittedName>
        <fullName evidence="2">(2Fe-2S)-binding protein</fullName>
    </submittedName>
</protein>
<accession>A0A7C4QXN5</accession>
<dbReference type="Pfam" id="PF00111">
    <property type="entry name" value="Fer2"/>
    <property type="match status" value="1"/>
</dbReference>
<dbReference type="PROSITE" id="PS51085">
    <property type="entry name" value="2FE2S_FER_2"/>
    <property type="match status" value="1"/>
</dbReference>
<dbReference type="AlphaFoldDB" id="A0A7C4QXN5"/>
<evidence type="ECO:0000313" key="2">
    <source>
        <dbReference type="EMBL" id="HGT41010.1"/>
    </source>
</evidence>
<dbReference type="InterPro" id="IPR036010">
    <property type="entry name" value="2Fe-2S_ferredoxin-like_sf"/>
</dbReference>
<dbReference type="SUPFAM" id="SSF54292">
    <property type="entry name" value="2Fe-2S ferredoxin-like"/>
    <property type="match status" value="1"/>
</dbReference>
<organism evidence="2">
    <name type="scientific">Schlesneria paludicola</name>
    <dbReference type="NCBI Taxonomy" id="360056"/>
    <lineage>
        <taxon>Bacteria</taxon>
        <taxon>Pseudomonadati</taxon>
        <taxon>Planctomycetota</taxon>
        <taxon>Planctomycetia</taxon>
        <taxon>Planctomycetales</taxon>
        <taxon>Planctomycetaceae</taxon>
        <taxon>Schlesneria</taxon>
    </lineage>
</organism>
<dbReference type="GO" id="GO:0051536">
    <property type="term" value="F:iron-sulfur cluster binding"/>
    <property type="evidence" value="ECO:0007669"/>
    <property type="project" value="InterPro"/>
</dbReference>
<dbReference type="InterPro" id="IPR001041">
    <property type="entry name" value="2Fe-2S_ferredoxin-type"/>
</dbReference>
<dbReference type="EMBL" id="DSVQ01000019">
    <property type="protein sequence ID" value="HGT41010.1"/>
    <property type="molecule type" value="Genomic_DNA"/>
</dbReference>
<proteinExistence type="predicted"/>
<dbReference type="Gene3D" id="3.10.20.30">
    <property type="match status" value="1"/>
</dbReference>
<evidence type="ECO:0000259" key="1">
    <source>
        <dbReference type="PROSITE" id="PS51085"/>
    </source>
</evidence>